<evidence type="ECO:0000259" key="1">
    <source>
        <dbReference type="Pfam" id="PF11706"/>
    </source>
</evidence>
<evidence type="ECO:0000313" key="3">
    <source>
        <dbReference type="Proteomes" id="UP001165378"/>
    </source>
</evidence>
<keyword evidence="3" id="KW-1185">Reference proteome</keyword>
<name>A0AA41Q8S4_9ACTN</name>
<dbReference type="Pfam" id="PF11706">
    <property type="entry name" value="zf-CGNR"/>
    <property type="match status" value="1"/>
</dbReference>
<dbReference type="PANTHER" id="PTHR35525:SF3">
    <property type="entry name" value="BLL6575 PROTEIN"/>
    <property type="match status" value="1"/>
</dbReference>
<gene>
    <name evidence="2" type="ORF">LZ495_39735</name>
</gene>
<proteinExistence type="predicted"/>
<comment type="caution">
    <text evidence="2">The sequence shown here is derived from an EMBL/GenBank/DDBJ whole genome shotgun (WGS) entry which is preliminary data.</text>
</comment>
<dbReference type="RefSeq" id="WP_235058096.1">
    <property type="nucleotide sequence ID" value="NZ_JAKFHA010000047.1"/>
</dbReference>
<dbReference type="InterPro" id="IPR010852">
    <property type="entry name" value="ABATE"/>
</dbReference>
<dbReference type="InterPro" id="IPR023286">
    <property type="entry name" value="ABATE_dom_sf"/>
</dbReference>
<dbReference type="EMBL" id="JAKFHA010000047">
    <property type="protein sequence ID" value="MCF2533321.1"/>
    <property type="molecule type" value="Genomic_DNA"/>
</dbReference>
<dbReference type="Pfam" id="PF07336">
    <property type="entry name" value="ABATE"/>
    <property type="match status" value="1"/>
</dbReference>
<dbReference type="Gene3D" id="1.10.3300.10">
    <property type="entry name" value="Jann2411-like domain"/>
    <property type="match status" value="1"/>
</dbReference>
<dbReference type="SUPFAM" id="SSF160904">
    <property type="entry name" value="Jann2411-like"/>
    <property type="match status" value="1"/>
</dbReference>
<dbReference type="AlphaFoldDB" id="A0AA41Q8S4"/>
<organism evidence="2 3">
    <name type="scientific">Yinghuangia soli</name>
    <dbReference type="NCBI Taxonomy" id="2908204"/>
    <lineage>
        <taxon>Bacteria</taxon>
        <taxon>Bacillati</taxon>
        <taxon>Actinomycetota</taxon>
        <taxon>Actinomycetes</taxon>
        <taxon>Kitasatosporales</taxon>
        <taxon>Streptomycetaceae</taxon>
        <taxon>Yinghuangia</taxon>
    </lineage>
</organism>
<accession>A0AA41Q8S4</accession>
<evidence type="ECO:0000313" key="2">
    <source>
        <dbReference type="EMBL" id="MCF2533321.1"/>
    </source>
</evidence>
<protein>
    <submittedName>
        <fullName evidence="2">CGNR zinc finger domain-containing protein</fullName>
    </submittedName>
</protein>
<feature type="domain" description="Zinc finger CGNR" evidence="1">
    <location>
        <begin position="162"/>
        <end position="201"/>
    </location>
</feature>
<dbReference type="InterPro" id="IPR021005">
    <property type="entry name" value="Znf_CGNR"/>
</dbReference>
<dbReference type="PANTHER" id="PTHR35525">
    <property type="entry name" value="BLL6575 PROTEIN"/>
    <property type="match status" value="1"/>
</dbReference>
<dbReference type="Proteomes" id="UP001165378">
    <property type="component" value="Unassembled WGS sequence"/>
</dbReference>
<sequence>METTAQLLGEPLPVELMNTIWADRDGVHDALADPDGTRAWLRAVAPRIALLADHDLAGITAADTADLAGRLVLLRDALRRLAAEATGDPRTAAASAIRERDAAIAAVNQAAGAVPTWSALTWVAGEAPVRHVRTQGHAAGAAVSAIAEEAIGMFSRGDEAGLRACLAPGCVLYFVKDHPRREWCSPSCGNRARSARHYRRHRTGGSD</sequence>
<reference evidence="2" key="1">
    <citation type="submission" date="2022-01" db="EMBL/GenBank/DDBJ databases">
        <title>Genome-Based Taxonomic Classification of the Phylum Actinobacteria.</title>
        <authorList>
            <person name="Gao Y."/>
        </authorList>
    </citation>
    <scope>NUCLEOTIDE SEQUENCE</scope>
    <source>
        <strain evidence="2">KLBMP 8922</strain>
    </source>
</reference>